<dbReference type="InterPro" id="IPR043149">
    <property type="entry name" value="TagF_N"/>
</dbReference>
<keyword evidence="4" id="KW-0808">Transferase</keyword>
<accession>A0ABW4CG56</accession>
<name>A0ABW4CG56_9LACO</name>
<reference evidence="8" key="1">
    <citation type="journal article" date="2019" name="Int. J. Syst. Evol. Microbiol.">
        <title>The Global Catalogue of Microorganisms (GCM) 10K type strain sequencing project: providing services to taxonomists for standard genome sequencing and annotation.</title>
        <authorList>
            <consortium name="The Broad Institute Genomics Platform"/>
            <consortium name="The Broad Institute Genome Sequencing Center for Infectious Disease"/>
            <person name="Wu L."/>
            <person name="Ma J."/>
        </authorList>
    </citation>
    <scope>NUCLEOTIDE SEQUENCE [LARGE SCALE GENOMIC DNA]</scope>
    <source>
        <strain evidence="8">CCM 8980</strain>
    </source>
</reference>
<evidence type="ECO:0000256" key="5">
    <source>
        <dbReference type="ARBA" id="ARBA00022944"/>
    </source>
</evidence>
<keyword evidence="5" id="KW-0777">Teichoic acid biosynthesis</keyword>
<keyword evidence="6" id="KW-0472">Membrane</keyword>
<sequence>MVKQNLDAYTTADGLLVIKATTPLPNIRVIGKKTAKTVSFTDCGANRYQLTAAELDGVLEVGIKDRADILFGEAEPVSTDDFTFCLDAHPNALAVKVGDDLVSLYVAFDGKLRLIHSLLPSIKTYLTSWQATTLGGDSDGLRIGVEVTPRYLALSSVQLQVRVRDTDRVYESTAFPLSELTASGNQTAEICFSPESLFSTLFDKPDQLDNTYDTSLYDVFIRFSKEGVALARPWLRLSAQEAALPTETTIVPYKPGFSASFYWYLTLYGNLSFRETVIPEEAVSYLQQMPQETAASQRPIVLVCEYPEKAQDNGLAFFKYLQKHEQKNFESYYLISRDSPDLKNLADYRANVVFYRSKEHFSLFRRAQFLCHSHSSIFALPMWRNDFLTEKTQMHKIFLQHGITAAKNVSWVYGKTADPNFTDMFLVCSERERQLVIDEMGYLPNEVAITGFARFDKLLRHRGRLSAFRYRNSLLVMPTWRQKLVKLSDTDFMQTDFYQQLSHFLASKELAALDFTVDLYLHHNFQKFSHLFHAPNVRVISEDEADVQQLLLTHGTLVTDYSSVGIDFALLGRPVVYYQFAPENDHLKTGELYLPGPAYAEESQVIDYLATKRRRNVLDDQYRTIVEKSLYEFRDTKACKRIVDVMKAF</sequence>
<evidence type="ECO:0000256" key="4">
    <source>
        <dbReference type="ARBA" id="ARBA00022679"/>
    </source>
</evidence>
<evidence type="ECO:0000313" key="8">
    <source>
        <dbReference type="Proteomes" id="UP001597196"/>
    </source>
</evidence>
<evidence type="ECO:0000256" key="1">
    <source>
        <dbReference type="ARBA" id="ARBA00004202"/>
    </source>
</evidence>
<proteinExistence type="inferred from homology"/>
<dbReference type="InterPro" id="IPR051612">
    <property type="entry name" value="Teichoic_Acid_Biosynth"/>
</dbReference>
<dbReference type="SUPFAM" id="SSF53756">
    <property type="entry name" value="UDP-Glycosyltransferase/glycogen phosphorylase"/>
    <property type="match status" value="1"/>
</dbReference>
<dbReference type="InterPro" id="IPR007554">
    <property type="entry name" value="Glycerophosphate_synth"/>
</dbReference>
<evidence type="ECO:0000313" key="7">
    <source>
        <dbReference type="EMBL" id="MFD1429523.1"/>
    </source>
</evidence>
<gene>
    <name evidence="7" type="ORF">ACFQ4P_04580</name>
</gene>
<protein>
    <submittedName>
        <fullName evidence="7">CDP-glycerol glycerophosphotransferase family protein</fullName>
    </submittedName>
</protein>
<dbReference type="Proteomes" id="UP001597196">
    <property type="component" value="Unassembled WGS sequence"/>
</dbReference>
<dbReference type="PANTHER" id="PTHR37316">
    <property type="entry name" value="TEICHOIC ACID GLYCEROL-PHOSPHATE PRIMASE"/>
    <property type="match status" value="1"/>
</dbReference>
<evidence type="ECO:0000256" key="3">
    <source>
        <dbReference type="ARBA" id="ARBA00022475"/>
    </source>
</evidence>
<comment type="subcellular location">
    <subcellularLocation>
        <location evidence="1">Cell membrane</location>
        <topology evidence="1">Peripheral membrane protein</topology>
    </subcellularLocation>
</comment>
<keyword evidence="3" id="KW-1003">Cell membrane</keyword>
<organism evidence="7 8">
    <name type="scientific">Lacticaseibacillus mingshuiensis</name>
    <dbReference type="NCBI Taxonomy" id="2799574"/>
    <lineage>
        <taxon>Bacteria</taxon>
        <taxon>Bacillati</taxon>
        <taxon>Bacillota</taxon>
        <taxon>Bacilli</taxon>
        <taxon>Lactobacillales</taxon>
        <taxon>Lactobacillaceae</taxon>
        <taxon>Lacticaseibacillus</taxon>
    </lineage>
</organism>
<dbReference type="InterPro" id="IPR043148">
    <property type="entry name" value="TagF_C"/>
</dbReference>
<dbReference type="Pfam" id="PF04464">
    <property type="entry name" value="Glyphos_transf"/>
    <property type="match status" value="1"/>
</dbReference>
<dbReference type="PANTHER" id="PTHR37316:SF3">
    <property type="entry name" value="TEICHOIC ACID GLYCEROL-PHOSPHATE TRANSFERASE"/>
    <property type="match status" value="1"/>
</dbReference>
<dbReference type="Gene3D" id="3.40.50.11820">
    <property type="match status" value="1"/>
</dbReference>
<evidence type="ECO:0000256" key="2">
    <source>
        <dbReference type="ARBA" id="ARBA00010488"/>
    </source>
</evidence>
<dbReference type="EMBL" id="JBHTOC010000005">
    <property type="protein sequence ID" value="MFD1429523.1"/>
    <property type="molecule type" value="Genomic_DNA"/>
</dbReference>
<dbReference type="RefSeq" id="WP_203628362.1">
    <property type="nucleotide sequence ID" value="NZ_BOLQ01000024.1"/>
</dbReference>
<comment type="similarity">
    <text evidence="2">Belongs to the CDP-glycerol glycerophosphotransferase family.</text>
</comment>
<comment type="caution">
    <text evidence="7">The sequence shown here is derived from an EMBL/GenBank/DDBJ whole genome shotgun (WGS) entry which is preliminary data.</text>
</comment>
<keyword evidence="8" id="KW-1185">Reference proteome</keyword>
<evidence type="ECO:0000256" key="6">
    <source>
        <dbReference type="ARBA" id="ARBA00023136"/>
    </source>
</evidence>
<dbReference type="Gene3D" id="3.40.50.12580">
    <property type="match status" value="1"/>
</dbReference>